<reference evidence="8 9" key="1">
    <citation type="submission" date="2019-09" db="EMBL/GenBank/DDBJ databases">
        <authorList>
            <person name="Chandra G."/>
            <person name="Truman W A."/>
        </authorList>
    </citation>
    <scope>NUCLEOTIDE SEQUENCE [LARGE SCALE GENOMIC DNA]</scope>
    <source>
        <strain evidence="8">PS943</strain>
    </source>
</reference>
<keyword evidence="2" id="KW-0229">DNA integration</keyword>
<dbReference type="GO" id="GO:0006310">
    <property type="term" value="P:DNA recombination"/>
    <property type="evidence" value="ECO:0007669"/>
    <property type="project" value="UniProtKB-KW"/>
</dbReference>
<dbReference type="InterPro" id="IPR044068">
    <property type="entry name" value="CB"/>
</dbReference>
<sequence length="353" mass="39646">MMGLGAYPTVTLAKARERREDARRLLANGIDPSAHKQAEKIAQSALAHTFEELAREWYAYNSPRWATSTAAKALQYMEADILPVIGQRPLQEVTRPELVALVRKVEKRGALNVAGKIRQWLSQIFRYGLAKGSVESNPATDLDVVAAIAPRTKNHPHVPLSEIPILLGKLDAAKCDVMTRIAVRLLLLTGVRPGELRHAPWSEIDLESATWSIPAARMKARRPHIVPLPRQAVASLLELKEITGSYPIAFPGRNNRERPQSENTVNKALHQIGYEGRQTGHGFRHLLSTELNSRGYNRDWIERQLAHGDQDEIRDTYNHAHYLEQRRQMMQAWADSIDALCAGLNVVSIKRKA</sequence>
<dbReference type="InterPro" id="IPR011010">
    <property type="entry name" value="DNA_brk_join_enz"/>
</dbReference>
<evidence type="ECO:0000313" key="9">
    <source>
        <dbReference type="Proteomes" id="UP000325645"/>
    </source>
</evidence>
<dbReference type="Proteomes" id="UP000325645">
    <property type="component" value="Unassembled WGS sequence"/>
</dbReference>
<name>A0A5E7WTN4_PSEFL</name>
<protein>
    <submittedName>
        <fullName evidence="8">Prophage integrase IntS</fullName>
    </submittedName>
</protein>
<dbReference type="Pfam" id="PF00589">
    <property type="entry name" value="Phage_integrase"/>
    <property type="match status" value="1"/>
</dbReference>
<dbReference type="Gene3D" id="1.10.150.130">
    <property type="match status" value="1"/>
</dbReference>
<comment type="similarity">
    <text evidence="1">Belongs to the 'phage' integrase family.</text>
</comment>
<dbReference type="InterPro" id="IPR053876">
    <property type="entry name" value="Phage_int_M"/>
</dbReference>
<accession>A0A5E7WTN4</accession>
<dbReference type="GO" id="GO:0003677">
    <property type="term" value="F:DNA binding"/>
    <property type="evidence" value="ECO:0007669"/>
    <property type="project" value="UniProtKB-UniRule"/>
</dbReference>
<evidence type="ECO:0000256" key="3">
    <source>
        <dbReference type="ARBA" id="ARBA00023125"/>
    </source>
</evidence>
<dbReference type="EMBL" id="CABVJH010000020">
    <property type="protein sequence ID" value="VVQ38462.1"/>
    <property type="molecule type" value="Genomic_DNA"/>
</dbReference>
<dbReference type="InterPro" id="IPR002104">
    <property type="entry name" value="Integrase_catalytic"/>
</dbReference>
<dbReference type="PROSITE" id="PS51898">
    <property type="entry name" value="TYR_RECOMBINASE"/>
    <property type="match status" value="1"/>
</dbReference>
<evidence type="ECO:0000256" key="2">
    <source>
        <dbReference type="ARBA" id="ARBA00022908"/>
    </source>
</evidence>
<dbReference type="Pfam" id="PF13356">
    <property type="entry name" value="Arm-DNA-bind_3"/>
    <property type="match status" value="1"/>
</dbReference>
<dbReference type="Pfam" id="PF22022">
    <property type="entry name" value="Phage_int_M"/>
    <property type="match status" value="1"/>
</dbReference>
<dbReference type="CDD" id="cd00801">
    <property type="entry name" value="INT_P4_C"/>
    <property type="match status" value="1"/>
</dbReference>
<dbReference type="PANTHER" id="PTHR30629:SF2">
    <property type="entry name" value="PROPHAGE INTEGRASE INTS-RELATED"/>
    <property type="match status" value="1"/>
</dbReference>
<keyword evidence="3 5" id="KW-0238">DNA-binding</keyword>
<feature type="domain" description="Tyr recombinase" evidence="6">
    <location>
        <begin position="153"/>
        <end position="330"/>
    </location>
</feature>
<organism evidence="8 9">
    <name type="scientific">Pseudomonas fluorescens</name>
    <dbReference type="NCBI Taxonomy" id="294"/>
    <lineage>
        <taxon>Bacteria</taxon>
        <taxon>Pseudomonadati</taxon>
        <taxon>Pseudomonadota</taxon>
        <taxon>Gammaproteobacteria</taxon>
        <taxon>Pseudomonadales</taxon>
        <taxon>Pseudomonadaceae</taxon>
        <taxon>Pseudomonas</taxon>
    </lineage>
</organism>
<dbReference type="InterPro" id="IPR050808">
    <property type="entry name" value="Phage_Integrase"/>
</dbReference>
<keyword evidence="4" id="KW-0233">DNA recombination</keyword>
<dbReference type="PANTHER" id="PTHR30629">
    <property type="entry name" value="PROPHAGE INTEGRASE"/>
    <property type="match status" value="1"/>
</dbReference>
<dbReference type="GO" id="GO:0015074">
    <property type="term" value="P:DNA integration"/>
    <property type="evidence" value="ECO:0007669"/>
    <property type="project" value="UniProtKB-KW"/>
</dbReference>
<evidence type="ECO:0000259" key="6">
    <source>
        <dbReference type="PROSITE" id="PS51898"/>
    </source>
</evidence>
<gene>
    <name evidence="8" type="primary">intS_2</name>
    <name evidence="8" type="ORF">PS943_05906</name>
</gene>
<dbReference type="InterPro" id="IPR025166">
    <property type="entry name" value="Integrase_DNA_bind_dom"/>
</dbReference>
<dbReference type="AlphaFoldDB" id="A0A5E7WTN4"/>
<dbReference type="InterPro" id="IPR038488">
    <property type="entry name" value="Integrase_DNA-bd_sf"/>
</dbReference>
<evidence type="ECO:0000313" key="8">
    <source>
        <dbReference type="EMBL" id="VVQ38462.1"/>
    </source>
</evidence>
<dbReference type="PROSITE" id="PS51900">
    <property type="entry name" value="CB"/>
    <property type="match status" value="1"/>
</dbReference>
<feature type="domain" description="Core-binding (CB)" evidence="7">
    <location>
        <begin position="48"/>
        <end position="129"/>
    </location>
</feature>
<dbReference type="Gene3D" id="1.10.443.10">
    <property type="entry name" value="Intergrase catalytic core"/>
    <property type="match status" value="1"/>
</dbReference>
<evidence type="ECO:0000256" key="5">
    <source>
        <dbReference type="PROSITE-ProRule" id="PRU01248"/>
    </source>
</evidence>
<dbReference type="Gene3D" id="3.30.160.390">
    <property type="entry name" value="Integrase, DNA-binding domain"/>
    <property type="match status" value="1"/>
</dbReference>
<evidence type="ECO:0000259" key="7">
    <source>
        <dbReference type="PROSITE" id="PS51900"/>
    </source>
</evidence>
<proteinExistence type="inferred from homology"/>
<dbReference type="InterPro" id="IPR013762">
    <property type="entry name" value="Integrase-like_cat_sf"/>
</dbReference>
<dbReference type="SUPFAM" id="SSF56349">
    <property type="entry name" value="DNA breaking-rejoining enzymes"/>
    <property type="match status" value="1"/>
</dbReference>
<evidence type="ECO:0000256" key="1">
    <source>
        <dbReference type="ARBA" id="ARBA00008857"/>
    </source>
</evidence>
<evidence type="ECO:0000256" key="4">
    <source>
        <dbReference type="ARBA" id="ARBA00023172"/>
    </source>
</evidence>
<dbReference type="InterPro" id="IPR010998">
    <property type="entry name" value="Integrase_recombinase_N"/>
</dbReference>